<feature type="transmembrane region" description="Helical" evidence="1">
    <location>
        <begin position="133"/>
        <end position="159"/>
    </location>
</feature>
<accession>A0AA38XB15</accession>
<dbReference type="PANTHER" id="PTHR12242:SF1">
    <property type="entry name" value="MYND-TYPE DOMAIN-CONTAINING PROTEIN"/>
    <property type="match status" value="1"/>
</dbReference>
<dbReference type="GO" id="GO:0016020">
    <property type="term" value="C:membrane"/>
    <property type="evidence" value="ECO:0007669"/>
    <property type="project" value="TreeGrafter"/>
</dbReference>
<sequence length="325" mass="37492">MLSKDKVYALLGYSTPFDKKYTFVSSWILPPVALSCLRILLGSYCFIAIIYSYVWFSGNIDIYHLHDISEPTYTTVIGSSAIGRSFSYFTYLSYYGQGFYFIVTGIHGLFYARTGTTRLHSRFPPFLQVLHSLFYSCVTCFPILVTLTFWCTMYVGPWWTVTFDAWANLSVHLMNTVMALLEITLATTAPLPWTHLPVLMVILSLYLGLAYLTRVTGGFWVYEWLVPYFGWWKIVLHVLGYTVAIILIFAFVRYTIWTRNWLLRRYKREEGAMDAFVAEKLGQEPDSSRSSRMLLSDPEAQRSSEGLWRPPLPVHQSLPRIGARI</sequence>
<protein>
    <submittedName>
        <fullName evidence="2">Uncharacterized protein</fullName>
    </submittedName>
</protein>
<keyword evidence="1" id="KW-1133">Transmembrane helix</keyword>
<keyword evidence="3" id="KW-1185">Reference proteome</keyword>
<dbReference type="PANTHER" id="PTHR12242">
    <property type="entry name" value="OS02G0130600 PROTEIN-RELATED"/>
    <property type="match status" value="1"/>
</dbReference>
<organism evidence="2 3">
    <name type="scientific">Cladophialophora chaetospira</name>
    <dbReference type="NCBI Taxonomy" id="386627"/>
    <lineage>
        <taxon>Eukaryota</taxon>
        <taxon>Fungi</taxon>
        <taxon>Dikarya</taxon>
        <taxon>Ascomycota</taxon>
        <taxon>Pezizomycotina</taxon>
        <taxon>Eurotiomycetes</taxon>
        <taxon>Chaetothyriomycetidae</taxon>
        <taxon>Chaetothyriales</taxon>
        <taxon>Herpotrichiellaceae</taxon>
        <taxon>Cladophialophora</taxon>
    </lineage>
</organism>
<dbReference type="Proteomes" id="UP001172673">
    <property type="component" value="Unassembled WGS sequence"/>
</dbReference>
<dbReference type="AlphaFoldDB" id="A0AA38XB15"/>
<gene>
    <name evidence="2" type="ORF">H2200_006126</name>
</gene>
<evidence type="ECO:0000256" key="1">
    <source>
        <dbReference type="SAM" id="Phobius"/>
    </source>
</evidence>
<evidence type="ECO:0000313" key="2">
    <source>
        <dbReference type="EMBL" id="KAJ9609798.1"/>
    </source>
</evidence>
<keyword evidence="1" id="KW-0812">Transmembrane</keyword>
<comment type="caution">
    <text evidence="2">The sequence shown here is derived from an EMBL/GenBank/DDBJ whole genome shotgun (WGS) entry which is preliminary data.</text>
</comment>
<name>A0AA38XB15_9EURO</name>
<feature type="transmembrane region" description="Helical" evidence="1">
    <location>
        <begin position="198"/>
        <end position="222"/>
    </location>
</feature>
<feature type="transmembrane region" description="Helical" evidence="1">
    <location>
        <begin position="94"/>
        <end position="112"/>
    </location>
</feature>
<feature type="transmembrane region" description="Helical" evidence="1">
    <location>
        <begin position="21"/>
        <end position="54"/>
    </location>
</feature>
<keyword evidence="1" id="KW-0472">Membrane</keyword>
<reference evidence="2" key="1">
    <citation type="submission" date="2022-10" db="EMBL/GenBank/DDBJ databases">
        <title>Culturing micro-colonial fungi from biological soil crusts in the Mojave desert and describing Neophaeococcomyces mojavensis, and introducing the new genera and species Taxawa tesnikishii.</title>
        <authorList>
            <person name="Kurbessoian T."/>
            <person name="Stajich J.E."/>
        </authorList>
    </citation>
    <scope>NUCLEOTIDE SEQUENCE</scope>
    <source>
        <strain evidence="2">TK_41</strain>
    </source>
</reference>
<proteinExistence type="predicted"/>
<feature type="transmembrane region" description="Helical" evidence="1">
    <location>
        <begin position="165"/>
        <end position="186"/>
    </location>
</feature>
<evidence type="ECO:0000313" key="3">
    <source>
        <dbReference type="Proteomes" id="UP001172673"/>
    </source>
</evidence>
<feature type="transmembrane region" description="Helical" evidence="1">
    <location>
        <begin position="234"/>
        <end position="256"/>
    </location>
</feature>
<dbReference type="EMBL" id="JAPDRK010000008">
    <property type="protein sequence ID" value="KAJ9609798.1"/>
    <property type="molecule type" value="Genomic_DNA"/>
</dbReference>